<dbReference type="InterPro" id="IPR052043">
    <property type="entry name" value="PolySaccharide_Degr_Enz"/>
</dbReference>
<dbReference type="InterPro" id="IPR010905">
    <property type="entry name" value="Glyco_hydro_88"/>
</dbReference>
<dbReference type="InterPro" id="IPR012341">
    <property type="entry name" value="6hp_glycosidase-like_sf"/>
</dbReference>
<dbReference type="Gene3D" id="1.50.10.10">
    <property type="match status" value="1"/>
</dbReference>
<sequence>MSSAPALGSRQERLEVLAKVASSIPTMRFSTWNFGDSTGFEGMLESGKLLNDPKYFAFAHGWMRAWATRPTPYTRMDATAPGMAMVEVAHEANDSILLEALIGLARYLMSRPKDRGIFDMWERMCLIPPYGGETLPPKEAALLAEPPGGSCVDCLHFDPPFFTALGKELESEEFTQVGVEQALAYIETFQQESGIFDHFFMHGVPGNFGQGWGRGQGWSMLGMLDVLKNISAKHPARKTIEEAVVKQINGMIKLQRPDGRWWCVVDVPASGEEGSTAAFMATGFARAIKMGLVDKKTVLPHAIDALAGAIADTDENGHLKNVTAAVMASTRVSHYVHTPRGFLVPWGQGPLAMAICEMDNLV</sequence>
<dbReference type="GO" id="GO:0016787">
    <property type="term" value="F:hydrolase activity"/>
    <property type="evidence" value="ECO:0007669"/>
    <property type="project" value="UniProtKB-KW"/>
</dbReference>
<dbReference type="InterPro" id="IPR008928">
    <property type="entry name" value="6-hairpin_glycosidase_sf"/>
</dbReference>
<accession>A0A6J6WPD8</accession>
<organism evidence="2">
    <name type="scientific">freshwater metagenome</name>
    <dbReference type="NCBI Taxonomy" id="449393"/>
    <lineage>
        <taxon>unclassified sequences</taxon>
        <taxon>metagenomes</taxon>
        <taxon>ecological metagenomes</taxon>
    </lineage>
</organism>
<reference evidence="2" key="1">
    <citation type="submission" date="2020-05" db="EMBL/GenBank/DDBJ databases">
        <authorList>
            <person name="Chiriac C."/>
            <person name="Salcher M."/>
            <person name="Ghai R."/>
            <person name="Kavagutti S V."/>
        </authorList>
    </citation>
    <scope>NUCLEOTIDE SEQUENCE</scope>
</reference>
<keyword evidence="1" id="KW-0378">Hydrolase</keyword>
<dbReference type="EMBL" id="CAEZZZ010000084">
    <property type="protein sequence ID" value="CAB4784828.1"/>
    <property type="molecule type" value="Genomic_DNA"/>
</dbReference>
<dbReference type="SUPFAM" id="SSF48208">
    <property type="entry name" value="Six-hairpin glycosidases"/>
    <property type="match status" value="1"/>
</dbReference>
<protein>
    <submittedName>
        <fullName evidence="2">Unannotated protein</fullName>
    </submittedName>
</protein>
<dbReference type="GO" id="GO:0005975">
    <property type="term" value="P:carbohydrate metabolic process"/>
    <property type="evidence" value="ECO:0007669"/>
    <property type="project" value="InterPro"/>
</dbReference>
<evidence type="ECO:0000313" key="2">
    <source>
        <dbReference type="EMBL" id="CAB4784828.1"/>
    </source>
</evidence>
<dbReference type="AlphaFoldDB" id="A0A6J6WPD8"/>
<dbReference type="PANTHER" id="PTHR33886:SF8">
    <property type="entry name" value="UNSATURATED RHAMNOGALACTURONAN HYDROLASE (EUROFUNG)"/>
    <property type="match status" value="1"/>
</dbReference>
<dbReference type="PANTHER" id="PTHR33886">
    <property type="entry name" value="UNSATURATED RHAMNOGALACTURONAN HYDROLASE (EUROFUNG)"/>
    <property type="match status" value="1"/>
</dbReference>
<gene>
    <name evidence="2" type="ORF">UFOPK2931_01008</name>
</gene>
<evidence type="ECO:0000256" key="1">
    <source>
        <dbReference type="ARBA" id="ARBA00022801"/>
    </source>
</evidence>
<proteinExistence type="predicted"/>
<dbReference type="Pfam" id="PF07470">
    <property type="entry name" value="Glyco_hydro_88"/>
    <property type="match status" value="1"/>
</dbReference>
<name>A0A6J6WPD8_9ZZZZ</name>